<feature type="compositionally biased region" description="Basic and acidic residues" evidence="11">
    <location>
        <begin position="159"/>
        <end position="169"/>
    </location>
</feature>
<dbReference type="Pfam" id="PF09325">
    <property type="entry name" value="Vps5"/>
    <property type="match status" value="1"/>
</dbReference>
<dbReference type="CDD" id="cd06863">
    <property type="entry name" value="PX_Atg24p"/>
    <property type="match status" value="1"/>
</dbReference>
<dbReference type="Gene3D" id="1.20.1270.60">
    <property type="entry name" value="Arfaptin homology (AH) domain/BAR domain"/>
    <property type="match status" value="1"/>
</dbReference>
<evidence type="ECO:0000256" key="4">
    <source>
        <dbReference type="ARBA" id="ARBA00022448"/>
    </source>
</evidence>
<evidence type="ECO:0000259" key="12">
    <source>
        <dbReference type="PROSITE" id="PS50195"/>
    </source>
</evidence>
<evidence type="ECO:0000256" key="3">
    <source>
        <dbReference type="ARBA" id="ARBA00010883"/>
    </source>
</evidence>
<dbReference type="Proteomes" id="UP001357485">
    <property type="component" value="Unassembled WGS sequence"/>
</dbReference>
<feature type="compositionally biased region" description="Low complexity" evidence="11">
    <location>
        <begin position="28"/>
        <end position="40"/>
    </location>
</feature>
<keyword evidence="7" id="KW-0472">Membrane</keyword>
<gene>
    <name evidence="13" type="primary">SNX4</name>
    <name evidence="13" type="ORF">LTR16_000369</name>
</gene>
<evidence type="ECO:0000256" key="7">
    <source>
        <dbReference type="ARBA" id="ARBA00023136"/>
    </source>
</evidence>
<feature type="region of interest" description="Disordered" evidence="11">
    <location>
        <begin position="1"/>
        <end position="181"/>
    </location>
</feature>
<reference evidence="13 14" key="1">
    <citation type="submission" date="2023-08" db="EMBL/GenBank/DDBJ databases">
        <title>Black Yeasts Isolated from many extreme environments.</title>
        <authorList>
            <person name="Coleine C."/>
            <person name="Stajich J.E."/>
            <person name="Selbmann L."/>
        </authorList>
    </citation>
    <scope>NUCLEOTIDE SEQUENCE [LARGE SCALE GENOMIC DNA]</scope>
    <source>
        <strain evidence="13 14">CCFEE 536</strain>
    </source>
</reference>
<dbReference type="SUPFAM" id="SSF103657">
    <property type="entry name" value="BAR/IMD domain-like"/>
    <property type="match status" value="1"/>
</dbReference>
<dbReference type="PROSITE" id="PS50195">
    <property type="entry name" value="PX"/>
    <property type="match status" value="1"/>
</dbReference>
<feature type="compositionally biased region" description="Acidic residues" evidence="11">
    <location>
        <begin position="66"/>
        <end position="90"/>
    </location>
</feature>
<comment type="subcellular location">
    <subcellularLocation>
        <location evidence="2">Cytoplasm</location>
    </subcellularLocation>
    <subcellularLocation>
        <location evidence="1">Endomembrane system</location>
        <topology evidence="1">Peripheral membrane protein</topology>
    </subcellularLocation>
</comment>
<dbReference type="PANTHER" id="PTHR45949">
    <property type="entry name" value="SORTING NEXIN-4"/>
    <property type="match status" value="1"/>
</dbReference>
<evidence type="ECO:0000256" key="10">
    <source>
        <dbReference type="SAM" id="Coils"/>
    </source>
</evidence>
<keyword evidence="10" id="KW-0175">Coiled coil</keyword>
<dbReference type="EMBL" id="JAVRRA010000008">
    <property type="protein sequence ID" value="KAK5296657.1"/>
    <property type="molecule type" value="Genomic_DNA"/>
</dbReference>
<comment type="similarity">
    <text evidence="3">Belongs to the sorting nexin family.</text>
</comment>
<comment type="caution">
    <text evidence="13">The sequence shown here is derived from an EMBL/GenBank/DDBJ whole genome shotgun (WGS) entry which is preliminary data.</text>
</comment>
<dbReference type="InterPro" id="IPR027267">
    <property type="entry name" value="AH/BAR_dom_sf"/>
</dbReference>
<dbReference type="SUPFAM" id="SSF64268">
    <property type="entry name" value="PX domain"/>
    <property type="match status" value="1"/>
</dbReference>
<dbReference type="InterPro" id="IPR036871">
    <property type="entry name" value="PX_dom_sf"/>
</dbReference>
<accession>A0ABR0M973</accession>
<evidence type="ECO:0000256" key="9">
    <source>
        <dbReference type="ARBA" id="ARBA00041273"/>
    </source>
</evidence>
<dbReference type="Pfam" id="PF00787">
    <property type="entry name" value="PX"/>
    <property type="match status" value="1"/>
</dbReference>
<organism evidence="13 14">
    <name type="scientific">Cryomyces antarcticus</name>
    <dbReference type="NCBI Taxonomy" id="329879"/>
    <lineage>
        <taxon>Eukaryota</taxon>
        <taxon>Fungi</taxon>
        <taxon>Dikarya</taxon>
        <taxon>Ascomycota</taxon>
        <taxon>Pezizomycotina</taxon>
        <taxon>Dothideomycetes</taxon>
        <taxon>Dothideomycetes incertae sedis</taxon>
        <taxon>Cryomyces</taxon>
    </lineage>
</organism>
<evidence type="ECO:0000256" key="6">
    <source>
        <dbReference type="ARBA" id="ARBA00023121"/>
    </source>
</evidence>
<dbReference type="InterPro" id="IPR001683">
    <property type="entry name" value="PX_dom"/>
</dbReference>
<keyword evidence="5" id="KW-0963">Cytoplasm</keyword>
<evidence type="ECO:0000256" key="5">
    <source>
        <dbReference type="ARBA" id="ARBA00022490"/>
    </source>
</evidence>
<protein>
    <recommendedName>
        <fullName evidence="8">Sorting nexin-4</fullName>
    </recommendedName>
    <alternativeName>
        <fullName evidence="9">Autophagy-related protein 24</fullName>
    </alternativeName>
</protein>
<sequence>MSSRPPTTTSAEQKSGAEASARVDKSAASDAARASAAPVSEEFHELEAGSDFYLFSGPDFPQHDSSDDDSSDDDSSDHDSSDDDDDDDTLVAEGSQDSAPASPKLAPLTHKHTNRRTAFTSGLLSYFQRSPEAQKHAGQAPVSRPSVGSNDAAPSHSQRGPEDFVKLDSAHTFPQSDGGDERALDLELARQLSEVRKFHNTYGLGSELRDKAFAEVGAMNPSDDFASSAWPQAGPNADAQDLAGPGKEGRLDVTIDSPRKEGEGSKDAYISYLVTTHSDFSSFQQSDFSVRRRYSDFVFLYNTLCKEYPQCAVPPLPDKHNLSYARGQGFNESFIQRRAHSLHRFIKRLTLHPVLRRAMLLLLFLESSDWNMTMKSRPSRSLSSEQSSGGVLETFTDSLLNAFSKAHKPDKRFMEVRERADKLDEDLGHVEKIVAKVARREGDLEADYADLAAQFQKLATLEPGVEAAVTAFAASVNTTAHGFKELREYTDQNYLGSLKDMEAYVGATKSLLKTREQKQEDFEALTTYLQRSVADRDALASAGAHPSSLTGSIRAKLEDVRGVDHEQSRRDRVRKLELTIARLQGEVEGAKKTSEAFDEEVVREVADFERIKAVEFRDCLGGLARANCAFWSGNVETWERFVADMENEEAQAK</sequence>
<keyword evidence="4" id="KW-0813">Transport</keyword>
<evidence type="ECO:0000256" key="1">
    <source>
        <dbReference type="ARBA" id="ARBA00004184"/>
    </source>
</evidence>
<dbReference type="InterPro" id="IPR015404">
    <property type="entry name" value="Vps5_C"/>
</dbReference>
<dbReference type="Gene3D" id="3.30.1520.10">
    <property type="entry name" value="Phox-like domain"/>
    <property type="match status" value="1"/>
</dbReference>
<feature type="coiled-coil region" evidence="10">
    <location>
        <begin position="573"/>
        <end position="600"/>
    </location>
</feature>
<keyword evidence="14" id="KW-1185">Reference proteome</keyword>
<evidence type="ECO:0000256" key="11">
    <source>
        <dbReference type="SAM" id="MobiDB-lite"/>
    </source>
</evidence>
<evidence type="ECO:0000256" key="2">
    <source>
        <dbReference type="ARBA" id="ARBA00004496"/>
    </source>
</evidence>
<dbReference type="PANTHER" id="PTHR45949:SF2">
    <property type="entry name" value="SORTING NEXIN-4"/>
    <property type="match status" value="1"/>
</dbReference>
<evidence type="ECO:0000256" key="8">
    <source>
        <dbReference type="ARBA" id="ARBA00040748"/>
    </source>
</evidence>
<dbReference type="CDD" id="cd07628">
    <property type="entry name" value="BAR_Atg24p"/>
    <property type="match status" value="1"/>
</dbReference>
<feature type="compositionally biased region" description="Polar residues" evidence="11">
    <location>
        <begin position="1"/>
        <end position="13"/>
    </location>
</feature>
<proteinExistence type="inferred from homology"/>
<keyword evidence="6" id="KW-0446">Lipid-binding</keyword>
<name>A0ABR0M973_9PEZI</name>
<evidence type="ECO:0000313" key="14">
    <source>
        <dbReference type="Proteomes" id="UP001357485"/>
    </source>
</evidence>
<evidence type="ECO:0000313" key="13">
    <source>
        <dbReference type="EMBL" id="KAK5296657.1"/>
    </source>
</evidence>
<dbReference type="SMART" id="SM00312">
    <property type="entry name" value="PX"/>
    <property type="match status" value="1"/>
</dbReference>
<feature type="domain" description="PX" evidence="12">
    <location>
        <begin position="250"/>
        <end position="372"/>
    </location>
</feature>